<keyword evidence="2" id="KW-1185">Reference proteome</keyword>
<gene>
    <name evidence="1" type="ORF">MCHLO_11671</name>
</gene>
<reference evidence="1" key="1">
    <citation type="submission" date="2014-09" db="EMBL/GenBank/DDBJ databases">
        <title>Genome sequence of the luminous mushroom Mycena chlorophos for searching fungal bioluminescence genes.</title>
        <authorList>
            <person name="Tanaka Y."/>
            <person name="Kasuga D."/>
            <person name="Oba Y."/>
            <person name="Hase S."/>
            <person name="Sato K."/>
            <person name="Oba Y."/>
            <person name="Sakakibara Y."/>
        </authorList>
    </citation>
    <scope>NUCLEOTIDE SEQUENCE</scope>
</reference>
<dbReference type="EMBL" id="DF848770">
    <property type="protein sequence ID" value="GAT54849.1"/>
    <property type="molecule type" value="Genomic_DNA"/>
</dbReference>
<dbReference type="SMART" id="SM00696">
    <property type="entry name" value="DM9"/>
    <property type="match status" value="1"/>
</dbReference>
<sequence>MSYADHPAAGERIILNTAERVTDYDLERFGGIHFHNLGGEPMFVGSAVFTHDDGRIKSVHPCKIGPHLHPHVCSVAYGGEEISHRGRYDLLVINDEKMEWVPTGHGRVPEGRIPVDGGHEEDGKKLFHARARLHNHNNVGVPGKTGHHLGSAHVSFGGEEIEVREHYDIL</sequence>
<organism evidence="1 2">
    <name type="scientific">Mycena chlorophos</name>
    <name type="common">Agaric fungus</name>
    <name type="synonym">Agaricus chlorophos</name>
    <dbReference type="NCBI Taxonomy" id="658473"/>
    <lineage>
        <taxon>Eukaryota</taxon>
        <taxon>Fungi</taxon>
        <taxon>Dikarya</taxon>
        <taxon>Basidiomycota</taxon>
        <taxon>Agaricomycotina</taxon>
        <taxon>Agaricomycetes</taxon>
        <taxon>Agaricomycetidae</taxon>
        <taxon>Agaricales</taxon>
        <taxon>Marasmiineae</taxon>
        <taxon>Mycenaceae</taxon>
        <taxon>Mycena</taxon>
    </lineage>
</organism>
<dbReference type="Pfam" id="PF11901">
    <property type="entry name" value="DM9"/>
    <property type="match status" value="1"/>
</dbReference>
<dbReference type="InterPro" id="IPR006616">
    <property type="entry name" value="DM9_repeat"/>
</dbReference>
<protein>
    <submittedName>
        <fullName evidence="1">Uncharacterized protein</fullName>
    </submittedName>
</protein>
<proteinExistence type="predicted"/>
<dbReference type="PANTHER" id="PTHR31649">
    <property type="entry name" value="AGAP009604-PA"/>
    <property type="match status" value="1"/>
</dbReference>
<dbReference type="Proteomes" id="UP000815677">
    <property type="component" value="Unassembled WGS sequence"/>
</dbReference>
<dbReference type="PANTHER" id="PTHR31649:SF1">
    <property type="entry name" value="FARNESOIC ACID O-METHYL TRANSFERASE DOMAIN-CONTAINING PROTEIN"/>
    <property type="match status" value="1"/>
</dbReference>
<name>A0ABQ0LVW5_MYCCL</name>
<evidence type="ECO:0000313" key="2">
    <source>
        <dbReference type="Proteomes" id="UP000815677"/>
    </source>
</evidence>
<evidence type="ECO:0000313" key="1">
    <source>
        <dbReference type="EMBL" id="GAT54849.1"/>
    </source>
</evidence>
<accession>A0ABQ0LVW5</accession>